<reference evidence="6 7" key="1">
    <citation type="submission" date="2019-03" db="EMBL/GenBank/DDBJ databases">
        <authorList>
            <person name="Kim M.K.M."/>
        </authorList>
    </citation>
    <scope>NUCLEOTIDE SEQUENCE [LARGE SCALE GENOMIC DNA]</scope>
    <source>
        <strain evidence="6 7">17J68-15</strain>
    </source>
</reference>
<evidence type="ECO:0000256" key="1">
    <source>
        <dbReference type="ARBA" id="ARBA00022763"/>
    </source>
</evidence>
<dbReference type="InterPro" id="IPR003717">
    <property type="entry name" value="RecO"/>
</dbReference>
<dbReference type="PANTHER" id="PTHR33991">
    <property type="entry name" value="DNA REPAIR PROTEIN RECO"/>
    <property type="match status" value="1"/>
</dbReference>
<dbReference type="NCBIfam" id="TIGR00613">
    <property type="entry name" value="reco"/>
    <property type="match status" value="1"/>
</dbReference>
<organism evidence="6 7">
    <name type="scientific">Flaviaesturariibacter aridisoli</name>
    <dbReference type="NCBI Taxonomy" id="2545761"/>
    <lineage>
        <taxon>Bacteria</taxon>
        <taxon>Pseudomonadati</taxon>
        <taxon>Bacteroidota</taxon>
        <taxon>Chitinophagia</taxon>
        <taxon>Chitinophagales</taxon>
        <taxon>Chitinophagaceae</taxon>
        <taxon>Flaviaestuariibacter</taxon>
    </lineage>
</organism>
<dbReference type="AlphaFoldDB" id="A0A4R4DYX8"/>
<keyword evidence="3 4" id="KW-0234">DNA repair</keyword>
<dbReference type="SUPFAM" id="SSF57863">
    <property type="entry name" value="ArfGap/RecO-like zinc finger"/>
    <property type="match status" value="1"/>
</dbReference>
<keyword evidence="2 4" id="KW-0233">DNA recombination</keyword>
<evidence type="ECO:0000313" key="6">
    <source>
        <dbReference type="EMBL" id="TCZ70999.1"/>
    </source>
</evidence>
<dbReference type="Pfam" id="PF02565">
    <property type="entry name" value="RecO_C"/>
    <property type="match status" value="1"/>
</dbReference>
<dbReference type="GO" id="GO:0043590">
    <property type="term" value="C:bacterial nucleoid"/>
    <property type="evidence" value="ECO:0007669"/>
    <property type="project" value="TreeGrafter"/>
</dbReference>
<keyword evidence="7" id="KW-1185">Reference proteome</keyword>
<keyword evidence="1 4" id="KW-0227">DNA damage</keyword>
<protein>
    <recommendedName>
        <fullName evidence="4">DNA repair protein RecO</fullName>
    </recommendedName>
    <alternativeName>
        <fullName evidence="4">Recombination protein O</fullName>
    </alternativeName>
</protein>
<gene>
    <name evidence="4 6" type="primary">recO</name>
    <name evidence="6" type="ORF">E0486_10260</name>
</gene>
<dbReference type="EMBL" id="SKFH01000014">
    <property type="protein sequence ID" value="TCZ70999.1"/>
    <property type="molecule type" value="Genomic_DNA"/>
</dbReference>
<dbReference type="OrthoDB" id="9789152at2"/>
<sequence>MLHKTKGIVLRTVKYGESSLIVTAFTELFGLQSYIVNSVRKASAKGGSKAAYFQPASQLDLVVYHQPGRNLNRIREFKWSFLYQHVLSDIFKNAVAQFLIELLHKSLKEPEANNELYYFTEDALQRLDEASPSVTANFPLFFALHLPVFFGFRIPDEWSPEQPYLDLKEGLFTEQHPQHPYYLDGRAAEVVAHILKVLQPDDLADVRLTGELRREILQHLEQYYALHLPEFGTLRTLPVLKEITA</sequence>
<evidence type="ECO:0000256" key="4">
    <source>
        <dbReference type="HAMAP-Rule" id="MF_00201"/>
    </source>
</evidence>
<dbReference type="RefSeq" id="WP_131852082.1">
    <property type="nucleotide sequence ID" value="NZ_SKFH01000014.1"/>
</dbReference>
<name>A0A4R4DYX8_9BACT</name>
<dbReference type="InterPro" id="IPR022572">
    <property type="entry name" value="DNA_rep/recomb_RecO_N"/>
</dbReference>
<dbReference type="Proteomes" id="UP000295164">
    <property type="component" value="Unassembled WGS sequence"/>
</dbReference>
<feature type="domain" description="DNA replication/recombination mediator RecO N-terminal" evidence="5">
    <location>
        <begin position="1"/>
        <end position="79"/>
    </location>
</feature>
<dbReference type="Gene3D" id="2.40.50.140">
    <property type="entry name" value="Nucleic acid-binding proteins"/>
    <property type="match status" value="1"/>
</dbReference>
<accession>A0A4R4DYX8</accession>
<dbReference type="PANTHER" id="PTHR33991:SF1">
    <property type="entry name" value="DNA REPAIR PROTEIN RECO"/>
    <property type="match status" value="1"/>
</dbReference>
<proteinExistence type="inferred from homology"/>
<dbReference type="GO" id="GO:0006310">
    <property type="term" value="P:DNA recombination"/>
    <property type="evidence" value="ECO:0007669"/>
    <property type="project" value="UniProtKB-UniRule"/>
</dbReference>
<dbReference type="InterPro" id="IPR012340">
    <property type="entry name" value="NA-bd_OB-fold"/>
</dbReference>
<evidence type="ECO:0000259" key="5">
    <source>
        <dbReference type="Pfam" id="PF11967"/>
    </source>
</evidence>
<evidence type="ECO:0000256" key="2">
    <source>
        <dbReference type="ARBA" id="ARBA00023172"/>
    </source>
</evidence>
<comment type="similarity">
    <text evidence="4">Belongs to the RecO family.</text>
</comment>
<dbReference type="GO" id="GO:0006302">
    <property type="term" value="P:double-strand break repair"/>
    <property type="evidence" value="ECO:0007669"/>
    <property type="project" value="TreeGrafter"/>
</dbReference>
<dbReference type="Pfam" id="PF11967">
    <property type="entry name" value="RecO_N"/>
    <property type="match status" value="1"/>
</dbReference>
<evidence type="ECO:0000256" key="3">
    <source>
        <dbReference type="ARBA" id="ARBA00023204"/>
    </source>
</evidence>
<comment type="caution">
    <text evidence="6">The sequence shown here is derived from an EMBL/GenBank/DDBJ whole genome shotgun (WGS) entry which is preliminary data.</text>
</comment>
<dbReference type="SUPFAM" id="SSF50249">
    <property type="entry name" value="Nucleic acid-binding proteins"/>
    <property type="match status" value="1"/>
</dbReference>
<evidence type="ECO:0000313" key="7">
    <source>
        <dbReference type="Proteomes" id="UP000295164"/>
    </source>
</evidence>
<comment type="function">
    <text evidence="4">Involved in DNA repair and RecF pathway recombination.</text>
</comment>
<dbReference type="InterPro" id="IPR037278">
    <property type="entry name" value="ARFGAP/RecO"/>
</dbReference>
<dbReference type="HAMAP" id="MF_00201">
    <property type="entry name" value="RecO"/>
    <property type="match status" value="1"/>
</dbReference>